<accession>A0A0A8ZIU6</accession>
<protein>
    <submittedName>
        <fullName evidence="1">Uncharacterized protein</fullName>
    </submittedName>
</protein>
<reference evidence="1" key="2">
    <citation type="journal article" date="2015" name="Data Brief">
        <title>Shoot transcriptome of the giant reed, Arundo donax.</title>
        <authorList>
            <person name="Barrero R.A."/>
            <person name="Guerrero F.D."/>
            <person name="Moolhuijzen P."/>
            <person name="Goolsby J.A."/>
            <person name="Tidwell J."/>
            <person name="Bellgard S.E."/>
            <person name="Bellgard M.I."/>
        </authorList>
    </citation>
    <scope>NUCLEOTIDE SEQUENCE</scope>
    <source>
        <tissue evidence="1">Shoot tissue taken approximately 20 cm above the soil surface</tissue>
    </source>
</reference>
<dbReference type="AlphaFoldDB" id="A0A0A8ZIU6"/>
<name>A0A0A8ZIU6_ARUDO</name>
<reference evidence="1" key="1">
    <citation type="submission" date="2014-09" db="EMBL/GenBank/DDBJ databases">
        <authorList>
            <person name="Magalhaes I.L.F."/>
            <person name="Oliveira U."/>
            <person name="Santos F.R."/>
            <person name="Vidigal T.H.D.A."/>
            <person name="Brescovit A.D."/>
            <person name="Santos A.J."/>
        </authorList>
    </citation>
    <scope>NUCLEOTIDE SEQUENCE</scope>
    <source>
        <tissue evidence="1">Shoot tissue taken approximately 20 cm above the soil surface</tissue>
    </source>
</reference>
<dbReference type="EMBL" id="GBRH01258561">
    <property type="protein sequence ID" value="JAD39334.1"/>
    <property type="molecule type" value="Transcribed_RNA"/>
</dbReference>
<sequence length="18" mass="2294">MFFSWPLIWLVKKIELDK</sequence>
<evidence type="ECO:0000313" key="1">
    <source>
        <dbReference type="EMBL" id="JAD39334.1"/>
    </source>
</evidence>
<proteinExistence type="predicted"/>
<organism evidence="1">
    <name type="scientific">Arundo donax</name>
    <name type="common">Giant reed</name>
    <name type="synonym">Donax arundinaceus</name>
    <dbReference type="NCBI Taxonomy" id="35708"/>
    <lineage>
        <taxon>Eukaryota</taxon>
        <taxon>Viridiplantae</taxon>
        <taxon>Streptophyta</taxon>
        <taxon>Embryophyta</taxon>
        <taxon>Tracheophyta</taxon>
        <taxon>Spermatophyta</taxon>
        <taxon>Magnoliopsida</taxon>
        <taxon>Liliopsida</taxon>
        <taxon>Poales</taxon>
        <taxon>Poaceae</taxon>
        <taxon>PACMAD clade</taxon>
        <taxon>Arundinoideae</taxon>
        <taxon>Arundineae</taxon>
        <taxon>Arundo</taxon>
    </lineage>
</organism>